<dbReference type="Gene3D" id="3.30.70.100">
    <property type="match status" value="1"/>
</dbReference>
<dbReference type="RefSeq" id="WP_185062411.1">
    <property type="nucleotide sequence ID" value="NZ_BAABJP010000030.1"/>
</dbReference>
<dbReference type="EMBL" id="BAABJP010000030">
    <property type="protein sequence ID" value="GAA5164550.1"/>
    <property type="molecule type" value="Genomic_DNA"/>
</dbReference>
<sequence>MVKLVYILRARDDVEPAEFYRYWRAEHAAKVHSVAKAIGARRYVQSHTLDTPLNAALIDSRGMSPAYEGVTEVWWDSLAELQAAASTPEGTEAMRMLIEDEGRFIDLSRSTIFMTEEHEIFDFTRAG</sequence>
<comment type="caution">
    <text evidence="2">The sequence shown here is derived from an EMBL/GenBank/DDBJ whole genome shotgun (WGS) entry which is preliminary data.</text>
</comment>
<proteinExistence type="predicted"/>
<gene>
    <name evidence="2" type="ORF">GCM10023321_53160</name>
</gene>
<reference evidence="3" key="1">
    <citation type="journal article" date="2019" name="Int. J. Syst. Evol. Microbiol.">
        <title>The Global Catalogue of Microorganisms (GCM) 10K type strain sequencing project: providing services to taxonomists for standard genome sequencing and annotation.</title>
        <authorList>
            <consortium name="The Broad Institute Genomics Platform"/>
            <consortium name="The Broad Institute Genome Sequencing Center for Infectious Disease"/>
            <person name="Wu L."/>
            <person name="Ma J."/>
        </authorList>
    </citation>
    <scope>NUCLEOTIDE SEQUENCE [LARGE SCALE GENOMIC DNA]</scope>
    <source>
        <strain evidence="3">JCM 18303</strain>
    </source>
</reference>
<protein>
    <recommendedName>
        <fullName evidence="1">EthD domain-containing protein</fullName>
    </recommendedName>
</protein>
<dbReference type="InterPro" id="IPR009799">
    <property type="entry name" value="EthD_dom"/>
</dbReference>
<dbReference type="Pfam" id="PF07110">
    <property type="entry name" value="EthD"/>
    <property type="match status" value="1"/>
</dbReference>
<feature type="domain" description="EthD" evidence="1">
    <location>
        <begin position="12"/>
        <end position="108"/>
    </location>
</feature>
<evidence type="ECO:0000313" key="2">
    <source>
        <dbReference type="EMBL" id="GAA5164550.1"/>
    </source>
</evidence>
<dbReference type="InterPro" id="IPR011008">
    <property type="entry name" value="Dimeric_a/b-barrel"/>
</dbReference>
<organism evidence="2 3">
    <name type="scientific">Pseudonocardia eucalypti</name>
    <dbReference type="NCBI Taxonomy" id="648755"/>
    <lineage>
        <taxon>Bacteria</taxon>
        <taxon>Bacillati</taxon>
        <taxon>Actinomycetota</taxon>
        <taxon>Actinomycetes</taxon>
        <taxon>Pseudonocardiales</taxon>
        <taxon>Pseudonocardiaceae</taxon>
        <taxon>Pseudonocardia</taxon>
    </lineage>
</organism>
<dbReference type="SUPFAM" id="SSF54909">
    <property type="entry name" value="Dimeric alpha+beta barrel"/>
    <property type="match status" value="1"/>
</dbReference>
<evidence type="ECO:0000259" key="1">
    <source>
        <dbReference type="Pfam" id="PF07110"/>
    </source>
</evidence>
<name>A0ABP9QMZ3_9PSEU</name>
<evidence type="ECO:0000313" key="3">
    <source>
        <dbReference type="Proteomes" id="UP001428817"/>
    </source>
</evidence>
<accession>A0ABP9QMZ3</accession>
<dbReference type="NCBIfam" id="TIGR02118">
    <property type="entry name" value="EthD family reductase"/>
    <property type="match status" value="1"/>
</dbReference>
<keyword evidence="3" id="KW-1185">Reference proteome</keyword>
<dbReference type="Proteomes" id="UP001428817">
    <property type="component" value="Unassembled WGS sequence"/>
</dbReference>